<organism evidence="1">
    <name type="scientific">Phaffia rhodozyma</name>
    <name type="common">Yeast</name>
    <name type="synonym">Xanthophyllomyces dendrorhous</name>
    <dbReference type="NCBI Taxonomy" id="264483"/>
    <lineage>
        <taxon>Eukaryota</taxon>
        <taxon>Fungi</taxon>
        <taxon>Dikarya</taxon>
        <taxon>Basidiomycota</taxon>
        <taxon>Agaricomycotina</taxon>
        <taxon>Tremellomycetes</taxon>
        <taxon>Cystofilobasidiales</taxon>
        <taxon>Mrakiaceae</taxon>
        <taxon>Phaffia</taxon>
    </lineage>
</organism>
<reference evidence="1" key="1">
    <citation type="submission" date="2014-08" db="EMBL/GenBank/DDBJ databases">
        <authorList>
            <person name="Sharma Rahul"/>
            <person name="Thines Marco"/>
        </authorList>
    </citation>
    <scope>NUCLEOTIDE SEQUENCE</scope>
</reference>
<proteinExistence type="predicted"/>
<dbReference type="AlphaFoldDB" id="A0A0F7SIV0"/>
<dbReference type="EMBL" id="LN483167">
    <property type="protein sequence ID" value="CDZ96897.1"/>
    <property type="molecule type" value="Genomic_DNA"/>
</dbReference>
<evidence type="ECO:0000313" key="1">
    <source>
        <dbReference type="EMBL" id="CDZ96897.1"/>
    </source>
</evidence>
<name>A0A0F7SIV0_PHARH</name>
<accession>A0A0F7SIV0</accession>
<sequence>MNCVRPMLGYAHTSRQAYSQANALALSRLVTSEFAVSLAPLNKDINGIKFLVTWSLHAWLDHLQPFRISRRCYLLSVHP</sequence>
<protein>
    <submittedName>
        <fullName evidence="1">Uncharacterized protein</fullName>
    </submittedName>
</protein>